<dbReference type="Proteomes" id="UP000681722">
    <property type="component" value="Unassembled WGS sequence"/>
</dbReference>
<accession>A0A8S2X1N8</accession>
<organism evidence="2 4">
    <name type="scientific">Didymodactylos carnosus</name>
    <dbReference type="NCBI Taxonomy" id="1234261"/>
    <lineage>
        <taxon>Eukaryota</taxon>
        <taxon>Metazoa</taxon>
        <taxon>Spiralia</taxon>
        <taxon>Gnathifera</taxon>
        <taxon>Rotifera</taxon>
        <taxon>Eurotatoria</taxon>
        <taxon>Bdelloidea</taxon>
        <taxon>Philodinida</taxon>
        <taxon>Philodinidae</taxon>
        <taxon>Didymodactylos</taxon>
    </lineage>
</organism>
<dbReference type="EMBL" id="CAJOBA010088594">
    <property type="protein sequence ID" value="CAF4474176.1"/>
    <property type="molecule type" value="Genomic_DNA"/>
</dbReference>
<feature type="non-terminal residue" evidence="2">
    <location>
        <position position="103"/>
    </location>
</feature>
<sequence>MAASFVQTLSNSVSKTIDYFLNDLKPDGSFQAEADDLACYAKSPMMFIGAGYEEQANKILDYIKNTFLFNGDFLTTIDNKTVQKAYIEYWPYINGWIVRAAQN</sequence>
<comment type="caution">
    <text evidence="2">The sequence shown here is derived from an EMBL/GenBank/DDBJ whole genome shotgun (WGS) entry which is preliminary data.</text>
</comment>
<dbReference type="EMBL" id="CAJOBC010124314">
    <property type="protein sequence ID" value="CAF4588014.1"/>
    <property type="molecule type" value="Genomic_DNA"/>
</dbReference>
<name>A0A8S2X1N8_9BILA</name>
<evidence type="ECO:0000313" key="1">
    <source>
        <dbReference type="EMBL" id="CAF1639555.1"/>
    </source>
</evidence>
<dbReference type="Proteomes" id="UP000682733">
    <property type="component" value="Unassembled WGS sequence"/>
</dbReference>
<proteinExistence type="predicted"/>
<evidence type="ECO:0000313" key="2">
    <source>
        <dbReference type="EMBL" id="CAF4474176.1"/>
    </source>
</evidence>
<reference evidence="2" key="1">
    <citation type="submission" date="2021-02" db="EMBL/GenBank/DDBJ databases">
        <authorList>
            <person name="Nowell W R."/>
        </authorList>
    </citation>
    <scope>NUCLEOTIDE SEQUENCE</scope>
</reference>
<dbReference type="Proteomes" id="UP000677228">
    <property type="component" value="Unassembled WGS sequence"/>
</dbReference>
<dbReference type="EMBL" id="CAJNOK010061899">
    <property type="protein sequence ID" value="CAF1639555.1"/>
    <property type="molecule type" value="Genomic_DNA"/>
</dbReference>
<evidence type="ECO:0000313" key="3">
    <source>
        <dbReference type="EMBL" id="CAF4588014.1"/>
    </source>
</evidence>
<dbReference type="AlphaFoldDB" id="A0A8S2X1N8"/>
<gene>
    <name evidence="1" type="ORF">OVA965_LOCUS44192</name>
    <name evidence="3" type="ORF">SRO942_LOCUS48386</name>
    <name evidence="2" type="ORF">TMI583_LOCUS46844</name>
</gene>
<evidence type="ECO:0000313" key="4">
    <source>
        <dbReference type="Proteomes" id="UP000682733"/>
    </source>
</evidence>
<dbReference type="OrthoDB" id="1879688at2759"/>
<protein>
    <submittedName>
        <fullName evidence="2">Uncharacterized protein</fullName>
    </submittedName>
</protein>